<dbReference type="SMART" id="SM00135">
    <property type="entry name" value="LY"/>
    <property type="match status" value="5"/>
</dbReference>
<evidence type="ECO:0000256" key="10">
    <source>
        <dbReference type="ARBA" id="ARBA00023157"/>
    </source>
</evidence>
<dbReference type="SMART" id="SM00181">
    <property type="entry name" value="EGF"/>
    <property type="match status" value="2"/>
</dbReference>
<evidence type="ECO:0000256" key="9">
    <source>
        <dbReference type="ARBA" id="ARBA00023136"/>
    </source>
</evidence>
<feature type="domain" description="EGF-like" evidence="16">
    <location>
        <begin position="775"/>
        <end position="789"/>
    </location>
</feature>
<evidence type="ECO:0000256" key="6">
    <source>
        <dbReference type="ARBA" id="ARBA00022729"/>
    </source>
</evidence>
<evidence type="ECO:0000256" key="1">
    <source>
        <dbReference type="ARBA" id="ARBA00004167"/>
    </source>
</evidence>
<dbReference type="InterPro" id="IPR011042">
    <property type="entry name" value="6-blade_b-propeller_TolB-like"/>
</dbReference>
<dbReference type="Gene3D" id="4.10.400.10">
    <property type="entry name" value="Low-density Lipoprotein Receptor"/>
    <property type="match status" value="2"/>
</dbReference>
<dbReference type="PROSITE" id="PS01209">
    <property type="entry name" value="LDLRA_1"/>
    <property type="match status" value="1"/>
</dbReference>
<dbReference type="SMART" id="SM00179">
    <property type="entry name" value="EGF_CA"/>
    <property type="match status" value="1"/>
</dbReference>
<dbReference type="InterPro" id="IPR000033">
    <property type="entry name" value="LDLR_classB_rpt"/>
</dbReference>
<dbReference type="Pfam" id="PF00057">
    <property type="entry name" value="Ldl_recept_a"/>
    <property type="match status" value="1"/>
</dbReference>
<dbReference type="GO" id="GO:0043235">
    <property type="term" value="C:receptor complex"/>
    <property type="evidence" value="ECO:0007669"/>
    <property type="project" value="TreeGrafter"/>
</dbReference>
<dbReference type="EMBL" id="UYRX01000338">
    <property type="protein sequence ID" value="VDK80448.1"/>
    <property type="molecule type" value="Genomic_DNA"/>
</dbReference>
<gene>
    <name evidence="17" type="ORF">NLS_LOCUS4908</name>
</gene>
<dbReference type="InterPro" id="IPR002172">
    <property type="entry name" value="LDrepeatLR_classA_rpt"/>
</dbReference>
<dbReference type="PROSITE" id="PS01186">
    <property type="entry name" value="EGF_2"/>
    <property type="match status" value="1"/>
</dbReference>
<dbReference type="STRING" id="42156.A0A3P6UMD6"/>
<evidence type="ECO:0000256" key="7">
    <source>
        <dbReference type="ARBA" id="ARBA00022737"/>
    </source>
</evidence>
<proteinExistence type="predicted"/>
<evidence type="ECO:0000256" key="4">
    <source>
        <dbReference type="ARBA" id="ARBA00022583"/>
    </source>
</evidence>
<dbReference type="SMART" id="SM00192">
    <property type="entry name" value="LDLa"/>
    <property type="match status" value="2"/>
</dbReference>
<evidence type="ECO:0000256" key="5">
    <source>
        <dbReference type="ARBA" id="ARBA00022692"/>
    </source>
</evidence>
<feature type="disulfide bond" evidence="13">
    <location>
        <begin position="814"/>
        <end position="829"/>
    </location>
</feature>
<keyword evidence="9" id="KW-0472">Membrane</keyword>
<name>A0A3P6UMD6_LITSI</name>
<keyword evidence="3" id="KW-0245">EGF-like domain</keyword>
<dbReference type="PROSITE" id="PS50068">
    <property type="entry name" value="LDLRA_2"/>
    <property type="match status" value="2"/>
</dbReference>
<keyword evidence="7" id="KW-0677">Repeat</keyword>
<keyword evidence="12" id="KW-0325">Glycoprotein</keyword>
<protein>
    <recommendedName>
        <fullName evidence="16">EGF-like domain-containing protein</fullName>
    </recommendedName>
</protein>
<keyword evidence="11" id="KW-0675">Receptor</keyword>
<dbReference type="GO" id="GO:0042562">
    <property type="term" value="F:hormone binding"/>
    <property type="evidence" value="ECO:0007669"/>
    <property type="project" value="TreeGrafter"/>
</dbReference>
<dbReference type="AlphaFoldDB" id="A0A3P6UMD6"/>
<dbReference type="InterPro" id="IPR000742">
    <property type="entry name" value="EGF"/>
</dbReference>
<feature type="repeat" description="LDL-receptor class B" evidence="14">
    <location>
        <begin position="661"/>
        <end position="705"/>
    </location>
</feature>
<evidence type="ECO:0000259" key="16">
    <source>
        <dbReference type="PROSITE" id="PS01186"/>
    </source>
</evidence>
<dbReference type="GO" id="GO:0005509">
    <property type="term" value="F:calcium ion binding"/>
    <property type="evidence" value="ECO:0007669"/>
    <property type="project" value="InterPro"/>
</dbReference>
<dbReference type="PRINTS" id="PR00261">
    <property type="entry name" value="LDLRECEPTOR"/>
</dbReference>
<dbReference type="InterPro" id="IPR051221">
    <property type="entry name" value="LDLR-related"/>
</dbReference>
<dbReference type="PROSITE" id="PS51120">
    <property type="entry name" value="LDLRB"/>
    <property type="match status" value="2"/>
</dbReference>
<dbReference type="InterPro" id="IPR036055">
    <property type="entry name" value="LDL_receptor-like_sf"/>
</dbReference>
<accession>A0A3P6UMD6</accession>
<dbReference type="FunFam" id="2.120.10.30:FF:000241">
    <property type="entry name" value="Low-density lipoprotein receptor-related protein 6"/>
    <property type="match status" value="1"/>
</dbReference>
<keyword evidence="8" id="KW-1133">Transmembrane helix</keyword>
<feature type="signal peptide" evidence="15">
    <location>
        <begin position="1"/>
        <end position="24"/>
    </location>
</feature>
<keyword evidence="18" id="KW-1185">Reference proteome</keyword>
<feature type="disulfide bond" evidence="13">
    <location>
        <begin position="856"/>
        <end position="871"/>
    </location>
</feature>
<dbReference type="Pfam" id="PF00058">
    <property type="entry name" value="Ldl_recept_b"/>
    <property type="match status" value="2"/>
</dbReference>
<evidence type="ECO:0000256" key="15">
    <source>
        <dbReference type="SAM" id="SignalP"/>
    </source>
</evidence>
<dbReference type="GO" id="GO:0012505">
    <property type="term" value="C:endomembrane system"/>
    <property type="evidence" value="ECO:0007669"/>
    <property type="project" value="UniProtKB-SubCell"/>
</dbReference>
<evidence type="ECO:0000256" key="2">
    <source>
        <dbReference type="ARBA" id="ARBA00004308"/>
    </source>
</evidence>
<dbReference type="OrthoDB" id="10066840at2759"/>
<evidence type="ECO:0000256" key="14">
    <source>
        <dbReference type="PROSITE-ProRule" id="PRU00461"/>
    </source>
</evidence>
<dbReference type="SUPFAM" id="SSF57424">
    <property type="entry name" value="LDL receptor-like module"/>
    <property type="match status" value="2"/>
</dbReference>
<evidence type="ECO:0000256" key="12">
    <source>
        <dbReference type="ARBA" id="ARBA00023180"/>
    </source>
</evidence>
<organism evidence="17 18">
    <name type="scientific">Litomosoides sigmodontis</name>
    <name type="common">Filarial nematode worm</name>
    <dbReference type="NCBI Taxonomy" id="42156"/>
    <lineage>
        <taxon>Eukaryota</taxon>
        <taxon>Metazoa</taxon>
        <taxon>Ecdysozoa</taxon>
        <taxon>Nematoda</taxon>
        <taxon>Chromadorea</taxon>
        <taxon>Rhabditida</taxon>
        <taxon>Spirurina</taxon>
        <taxon>Spiruromorpha</taxon>
        <taxon>Filarioidea</taxon>
        <taxon>Onchocercidae</taxon>
        <taxon>Litomosoides</taxon>
    </lineage>
</organism>
<dbReference type="InterPro" id="IPR023415">
    <property type="entry name" value="LDLR_class-A_CS"/>
</dbReference>
<feature type="repeat" description="LDL-receptor class B" evidence="14">
    <location>
        <begin position="617"/>
        <end position="660"/>
    </location>
</feature>
<keyword evidence="4" id="KW-0254">Endocytosis</keyword>
<keyword evidence="6 15" id="KW-0732">Signal</keyword>
<sequence>MSRGAAACVVRAVVFLLLVPNVLTFNERNSNEMHCDFLNEQRIVQKCFAPFIEKVNFGQFLFEKPFIAAPPTLCNLYDEYESCSREDEVNCRFQNIKHSVRTLFYRDMLQQFPKAISPANHMLHQEVIIEYEQNEIKDRKCRVVQHYLNCSLTDEYNEACPVASQIIQRYYELLLNSNESSCNLRKLRSNLPQLNFTHSEINKSSDVEWNLKNEISAGRCDIASERYVLEEGLKLREYENIGYQLFRTPFNELVKRTPCLAYKIYKRNVQGISVRCRYMNTHLERIYDYYCSDQFAKLTLNEESCIEKLQLIYNRSECSDVTHFSNAYNYSSLSKRNRILNQERSNELSGRCEFAKWYFDCGITESFYDTCPRVTENVQNYFEILINANGSNCSWRRRTVGRKETVSGKSADYFAIQLCNNCTITNCSKGFYYDERLKKCIGVDECASSKHFCSQKCINKPGGYECECFRPLYKLSRNGRRCFRIDNESVSLFLAHSHSVWNITYDAKFQLKLMPSYGDEKVAMFDYDFKEKKLYYVDLTRNSIQYVNIFDRNKVHVIQNHEVEGTEGIAVDWIHRNLYSLRQKRLHLQRLDGLYRASLYDGLFQLPRALVAYPFTRELYASDWGTKPFIVRLAMDGSEAKKIITEDLIWPNALAIDYVARRLYWADAFRDVIEAADLDGRSRRIIISDGKLVPHVFGLAVFDDMIFWSDWNRRGVLFADKLTGQNVKTLLRTVLPPYSLKAYHSAMQMGAPNLCKAAKCQHVCVPKLDGSGPQCLCAEGFIMHENGLCEPNCTKHQLLCSRPDHKCLNLIYRCDGLYNCGNGDDEMECPPPICKHDERMFPCRDNRKCILRSQRCDGFVDCSDESDELYCADLALHWSH</sequence>
<dbReference type="SUPFAM" id="SSF57196">
    <property type="entry name" value="EGF/Laminin"/>
    <property type="match status" value="1"/>
</dbReference>
<evidence type="ECO:0000313" key="17">
    <source>
        <dbReference type="EMBL" id="VDK80448.1"/>
    </source>
</evidence>
<dbReference type="Gene3D" id="2.120.10.30">
    <property type="entry name" value="TolB, C-terminal domain"/>
    <property type="match status" value="1"/>
</dbReference>
<dbReference type="Gene3D" id="2.10.25.10">
    <property type="entry name" value="Laminin"/>
    <property type="match status" value="1"/>
</dbReference>
<dbReference type="GO" id="GO:0006898">
    <property type="term" value="P:receptor-mediated endocytosis"/>
    <property type="evidence" value="ECO:0007669"/>
    <property type="project" value="TreeGrafter"/>
</dbReference>
<dbReference type="CDD" id="cd00112">
    <property type="entry name" value="LDLa"/>
    <property type="match status" value="1"/>
</dbReference>
<dbReference type="PANTHER" id="PTHR22722:SF14">
    <property type="entry name" value="MEGALIN, ISOFORM A"/>
    <property type="match status" value="1"/>
</dbReference>
<dbReference type="PANTHER" id="PTHR22722">
    <property type="entry name" value="LOW-DENSITY LIPOPROTEIN RECEPTOR-RELATED PROTEIN 2-RELATED"/>
    <property type="match status" value="1"/>
</dbReference>
<dbReference type="GO" id="GO:0016324">
    <property type="term" value="C:apical plasma membrane"/>
    <property type="evidence" value="ECO:0007669"/>
    <property type="project" value="TreeGrafter"/>
</dbReference>
<comment type="caution">
    <text evidence="13">Lacks conserved residue(s) required for the propagation of feature annotation.</text>
</comment>
<comment type="subcellular location">
    <subcellularLocation>
        <location evidence="2">Endomembrane system</location>
    </subcellularLocation>
    <subcellularLocation>
        <location evidence="1">Membrane</location>
        <topology evidence="1">Single-pass membrane protein</topology>
    </subcellularLocation>
</comment>
<keyword evidence="5" id="KW-0812">Transmembrane</keyword>
<keyword evidence="10 13" id="KW-1015">Disulfide bond</keyword>
<evidence type="ECO:0000256" key="8">
    <source>
        <dbReference type="ARBA" id="ARBA00022989"/>
    </source>
</evidence>
<evidence type="ECO:0000256" key="11">
    <source>
        <dbReference type="ARBA" id="ARBA00023170"/>
    </source>
</evidence>
<evidence type="ECO:0000256" key="13">
    <source>
        <dbReference type="PROSITE-ProRule" id="PRU00124"/>
    </source>
</evidence>
<dbReference type="Pfam" id="PF07645">
    <property type="entry name" value="EGF_CA"/>
    <property type="match status" value="1"/>
</dbReference>
<dbReference type="InterPro" id="IPR001881">
    <property type="entry name" value="EGF-like_Ca-bd_dom"/>
</dbReference>
<reference evidence="17 18" key="1">
    <citation type="submission" date="2018-08" db="EMBL/GenBank/DDBJ databases">
        <authorList>
            <person name="Laetsch R D."/>
            <person name="Stevens L."/>
            <person name="Kumar S."/>
            <person name="Blaxter L. M."/>
        </authorList>
    </citation>
    <scope>NUCLEOTIDE SEQUENCE [LARGE SCALE GENOMIC DNA]</scope>
</reference>
<evidence type="ECO:0000256" key="3">
    <source>
        <dbReference type="ARBA" id="ARBA00022536"/>
    </source>
</evidence>
<dbReference type="InterPro" id="IPR049883">
    <property type="entry name" value="NOTCH1_EGF-like"/>
</dbReference>
<dbReference type="Proteomes" id="UP000277928">
    <property type="component" value="Unassembled WGS sequence"/>
</dbReference>
<feature type="chain" id="PRO_5017928146" description="EGF-like domain-containing protein" evidence="15">
    <location>
        <begin position="25"/>
        <end position="880"/>
    </location>
</feature>
<dbReference type="SUPFAM" id="SSF63825">
    <property type="entry name" value="YWTD domain"/>
    <property type="match status" value="1"/>
</dbReference>
<evidence type="ECO:0000313" key="18">
    <source>
        <dbReference type="Proteomes" id="UP000277928"/>
    </source>
</evidence>